<keyword evidence="6 9" id="KW-1133">Transmembrane helix</keyword>
<comment type="subcellular location">
    <subcellularLocation>
        <location evidence="1">Cell membrane</location>
        <topology evidence="1">Multi-pass membrane protein</topology>
    </subcellularLocation>
</comment>
<evidence type="ECO:0000256" key="5">
    <source>
        <dbReference type="ARBA" id="ARBA00022970"/>
    </source>
</evidence>
<dbReference type="Proteomes" id="UP000037442">
    <property type="component" value="Unassembled WGS sequence"/>
</dbReference>
<keyword evidence="2" id="KW-0813">Transport</keyword>
<evidence type="ECO:0000256" key="2">
    <source>
        <dbReference type="ARBA" id="ARBA00022448"/>
    </source>
</evidence>
<evidence type="ECO:0000313" key="10">
    <source>
        <dbReference type="EMBL" id="KGH27149.1"/>
    </source>
</evidence>
<feature type="transmembrane region" description="Helical" evidence="9">
    <location>
        <begin position="6"/>
        <end position="22"/>
    </location>
</feature>
<evidence type="ECO:0000256" key="6">
    <source>
        <dbReference type="ARBA" id="ARBA00022989"/>
    </source>
</evidence>
<dbReference type="AlphaFoldDB" id="A0A096FB62"/>
<feature type="transmembrane region" description="Helical" evidence="9">
    <location>
        <begin position="99"/>
        <end position="119"/>
    </location>
</feature>
<sequence>MDVLNILVGIAFSGAAYAMVLYMTSVGLSVTMGLLGVANLAHGAFAMAGGYFLVTFMDQLGLPFGLSVPLACVSVGLISLILERALYSRVYRGTELDQVVLSMGLIFMATAVAHVEFGAQPVRVVLPDLLNGQLTLGGYSFPVYRLFLICAGLCVFGALWVAIERTLVGARIRAAVDNRAMAEATGMNSKRMFAIVFALGSVLAALGGSLGAEVMAIEPEYPLKHLVYFLIVVAVGGLGSVKGPFFAALLLGVGDSACKILAPEFGGIFIYVALFILLLIRPNGLFGRV</sequence>
<dbReference type="PANTHER" id="PTHR11795">
    <property type="entry name" value="BRANCHED-CHAIN AMINO ACID TRANSPORT SYSTEM PERMEASE PROTEIN LIVH"/>
    <property type="match status" value="1"/>
</dbReference>
<reference evidence="13" key="2">
    <citation type="submission" date="2014-06" db="EMBL/GenBank/DDBJ databases">
        <title>Draft genome sequence of C. testosteroni WDL7.</title>
        <authorList>
            <person name="Wu Y."/>
            <person name="Seshan H."/>
            <person name="Arumugam K."/>
        </authorList>
    </citation>
    <scope>NUCLEOTIDE SEQUENCE [LARGE SCALE GENOMIC DNA]</scope>
    <source>
        <strain evidence="13">WDL7</strain>
    </source>
</reference>
<organism evidence="10 12">
    <name type="scientific">Comamonas testosteroni</name>
    <name type="common">Pseudomonas testosteroni</name>
    <dbReference type="NCBI Taxonomy" id="285"/>
    <lineage>
        <taxon>Bacteria</taxon>
        <taxon>Pseudomonadati</taxon>
        <taxon>Pseudomonadota</taxon>
        <taxon>Betaproteobacteria</taxon>
        <taxon>Burkholderiales</taxon>
        <taxon>Comamonadaceae</taxon>
        <taxon>Comamonas</taxon>
    </lineage>
</organism>
<evidence type="ECO:0000256" key="8">
    <source>
        <dbReference type="ARBA" id="ARBA00037998"/>
    </source>
</evidence>
<reference evidence="10 12" key="1">
    <citation type="submission" date="2013-09" db="EMBL/GenBank/DDBJ databases">
        <title>High correlation between genotypes and phenotypes of environmental bacteria Comamonas testosteroni strains.</title>
        <authorList>
            <person name="Liu L."/>
            <person name="Zhu W."/>
            <person name="Xia X."/>
            <person name="Xu B."/>
            <person name="Luo M."/>
            <person name="Wang G."/>
        </authorList>
    </citation>
    <scope>NUCLEOTIDE SEQUENCE [LARGE SCALE GENOMIC DNA]</scope>
    <source>
        <strain evidence="10 12">JL40</strain>
    </source>
</reference>
<dbReference type="GO" id="GO:0022857">
    <property type="term" value="F:transmembrane transporter activity"/>
    <property type="evidence" value="ECO:0007669"/>
    <property type="project" value="InterPro"/>
</dbReference>
<evidence type="ECO:0000256" key="3">
    <source>
        <dbReference type="ARBA" id="ARBA00022475"/>
    </source>
</evidence>
<feature type="transmembrane region" description="Helical" evidence="9">
    <location>
        <begin position="34"/>
        <end position="54"/>
    </location>
</feature>
<proteinExistence type="inferred from homology"/>
<dbReference type="InterPro" id="IPR001851">
    <property type="entry name" value="ABC_transp_permease"/>
</dbReference>
<dbReference type="Pfam" id="PF02653">
    <property type="entry name" value="BPD_transp_2"/>
    <property type="match status" value="1"/>
</dbReference>
<feature type="transmembrane region" description="Helical" evidence="9">
    <location>
        <begin position="66"/>
        <end position="87"/>
    </location>
</feature>
<feature type="transmembrane region" description="Helical" evidence="9">
    <location>
        <begin position="139"/>
        <end position="163"/>
    </location>
</feature>
<evidence type="ECO:0000313" key="12">
    <source>
        <dbReference type="Proteomes" id="UP000029553"/>
    </source>
</evidence>
<dbReference type="PATRIC" id="fig|285.49.peg.4183"/>
<dbReference type="Proteomes" id="UP000029553">
    <property type="component" value="Unassembled WGS sequence"/>
</dbReference>
<protein>
    <submittedName>
        <fullName evidence="11">ABC transporter permease</fullName>
    </submittedName>
</protein>
<keyword evidence="3" id="KW-1003">Cell membrane</keyword>
<evidence type="ECO:0000313" key="13">
    <source>
        <dbReference type="Proteomes" id="UP000037442"/>
    </source>
</evidence>
<accession>A0A096FB62</accession>
<feature type="transmembrane region" description="Helical" evidence="9">
    <location>
        <begin position="193"/>
        <end position="214"/>
    </location>
</feature>
<keyword evidence="7 9" id="KW-0472">Membrane</keyword>
<evidence type="ECO:0000256" key="1">
    <source>
        <dbReference type="ARBA" id="ARBA00004651"/>
    </source>
</evidence>
<name>A0A096FB62_COMTE</name>
<feature type="transmembrane region" description="Helical" evidence="9">
    <location>
        <begin position="260"/>
        <end position="280"/>
    </location>
</feature>
<dbReference type="CDD" id="cd06582">
    <property type="entry name" value="TM_PBP1_LivH_like"/>
    <property type="match status" value="1"/>
</dbReference>
<keyword evidence="4 9" id="KW-0812">Transmembrane</keyword>
<dbReference type="GO" id="GO:0005886">
    <property type="term" value="C:plasma membrane"/>
    <property type="evidence" value="ECO:0007669"/>
    <property type="project" value="UniProtKB-SubCell"/>
</dbReference>
<comment type="caution">
    <text evidence="10">The sequence shown here is derived from an EMBL/GenBank/DDBJ whole genome shotgun (WGS) entry which is preliminary data.</text>
</comment>
<evidence type="ECO:0000256" key="7">
    <source>
        <dbReference type="ARBA" id="ARBA00023136"/>
    </source>
</evidence>
<feature type="transmembrane region" description="Helical" evidence="9">
    <location>
        <begin position="226"/>
        <end position="253"/>
    </location>
</feature>
<gene>
    <name evidence="11" type="ORF">GL58_20185</name>
    <name evidence="10" type="ORF">P353_19215</name>
</gene>
<dbReference type="GO" id="GO:0006865">
    <property type="term" value="P:amino acid transport"/>
    <property type="evidence" value="ECO:0007669"/>
    <property type="project" value="UniProtKB-KW"/>
</dbReference>
<evidence type="ECO:0000256" key="9">
    <source>
        <dbReference type="SAM" id="Phobius"/>
    </source>
</evidence>
<dbReference type="InterPro" id="IPR052157">
    <property type="entry name" value="BCAA_transport_permease"/>
</dbReference>
<dbReference type="PANTHER" id="PTHR11795:SF442">
    <property type="entry name" value="ABC TRANSPORTER ATP-BINDING PROTEIN"/>
    <property type="match status" value="1"/>
</dbReference>
<reference evidence="11" key="3">
    <citation type="submission" date="2014-06" db="EMBL/GenBank/DDBJ databases">
        <title>Three species of the Botryosphaeriales overlap on five unrelated trees in China, with a novel species.</title>
        <authorList>
            <person name="Tian C."/>
            <person name="Fan X."/>
        </authorList>
    </citation>
    <scope>NUCLEOTIDE SEQUENCE</scope>
    <source>
        <strain evidence="11">WDL7</strain>
    </source>
</reference>
<evidence type="ECO:0000313" key="11">
    <source>
        <dbReference type="EMBL" id="KOC19048.1"/>
    </source>
</evidence>
<dbReference type="RefSeq" id="WP_034372696.1">
    <property type="nucleotide sequence ID" value="NZ_AWOR01000064.1"/>
</dbReference>
<dbReference type="EMBL" id="AWOR01000064">
    <property type="protein sequence ID" value="KGH27149.1"/>
    <property type="molecule type" value="Genomic_DNA"/>
</dbReference>
<dbReference type="EMBL" id="JNVD01000033">
    <property type="protein sequence ID" value="KOC19048.1"/>
    <property type="molecule type" value="Genomic_DNA"/>
</dbReference>
<keyword evidence="5" id="KW-0029">Amino-acid transport</keyword>
<evidence type="ECO:0000256" key="4">
    <source>
        <dbReference type="ARBA" id="ARBA00022692"/>
    </source>
</evidence>
<comment type="similarity">
    <text evidence="8">Belongs to the binding-protein-dependent transport system permease family. LivHM subfamily.</text>
</comment>